<dbReference type="PRINTS" id="PR00592">
    <property type="entry name" value="CASENSINGR"/>
</dbReference>
<dbReference type="InterPro" id="IPR001828">
    <property type="entry name" value="ANF_lig-bd_rcpt"/>
</dbReference>
<dbReference type="Pfam" id="PF07562">
    <property type="entry name" value="NCD3G"/>
    <property type="match status" value="3"/>
</dbReference>
<keyword evidence="10" id="KW-0325">Glycoprotein</keyword>
<sequence length="2202" mass="243382">MTAVVLSPYLSLLSLVLWVVWEVVVGTPQEEKCVYLDHAQHLDTVGLSQDGELLTLFTFLLRFQESPVQWAQALVFAVEEINRNPFLLPGVRLGYRIMDSCTRYPHSLRAVMSMISGGNGTCETSRPAKLIIGDSASTQCIILSRVLSPLCVPMISYLATCVCLSNRREYPNFFRTIPSDMYQARTMAQMARRFGWTWVGAVVADNDYGLQAVQAFQEETKGTGICLAFVSTLLRERLAKDVDRAVKLMQSSSARVIMVFAWYMDVEMFLTELVRRNVTGRQFLASEIWSTSSLLLSNPELYTIAQGTLGVAIRSAPIPGFEKHLQDLHPSRYPRDSILRALWERTFGCSPVQNNMVVSRRILPPCTGKESLEGVQNSVTDVANLRATYNVYLAVYAAAYALHSLLACTAPNNFDPTVTPGCSSPDTITTQQLLEHLKLLNFTTQLGEKFYFQDGEIPAVYDIVNWQRGPGGDLQYVLIGRLEGSNLIINESAISWPGNSNKVPVSVCTAECPHGTRKAIVKGLPVCCFDCLPCAEGEFSNVTGSLECYHCPPEFWSNSLRTACVPREVEYLSFNETMGITLTTVAVCGAMTTAAVGVVFVYYRQTPIVKANNSELSFLLLLSLKLCFLCSLVFVGQPSLWSCRLQQAAFGISFVLCISCILVKTIVVLVAFRSARPGSAALMKWFGPGQQRGSVLFFTCIQVIICAVWLSLSPPFPHRNLSIQGSKIILECMVGSVTGFSLVLGYIGLLAAICFLLAFFARILGIRNSSRICLPSEEGRTVSCFTRSMTAAILSSRLSPLAILLWVVSVLVVGTYQEERCVYLDRAQHIDTVGLSQDGDVVIGALINFYMQPSALDMSFTKEPYLQPCYEFQESPVQWAQALVFAVEEINRNPFLLPGVRLGYRIMDSCSRYPHSLRAVMSMISGGNGTCETSRPAKLIIGDSASTQCMILSRVLSPLRVPMISYLATCVCLSNRREYPNFFRTISSDMYQARTMAQMAKRFGWTWVGAVVEENDYGLQALQAFKEETKGTGICLAFVSTIFRERLAKDVDRAVKMVQSSSARVIIVIVWDKDVEMFLTELVRRNVTDRQFLASEVWSTSSLLLSNPALNTIAQGTLGVAVRSAPIPGFEKHLQELHPSRYPQDTILRELWERTFGCSPVQNNTLNSQSGLPPCNGKESLERVHNSVTDVANLRATYNVYLAVYAAAYALHSLLACTAPNSSDPMLTPGCSSPDTITTEQLLEHLKLVNFTTQLGEKFYFQDGETPAVYDIVNWQRGPGGDLQYVLIGRLEGSNLIINESAISWPGNSNKVPVSVCTAECVQGTRKVIEKGRPVCCFDCLPCAEGEFSNVTVLWVVCVVVVGASQEEKCVYLDRAQHLDTVGLSQDGDVIIGTLINFYMLPPALDLSFTTEPYLQSCYEFQESPVQWAQAVVFAVEEINRNPSLLPGVRLGYRILDSCSRYPHSLRSVMSLISGGNGTCETSRPAKLVIGEATSTQCMILSRVLSSLYVPMISYLATCVCLSNRREYPNFFRTIPSDMYQARTMAQMARRFGWTWVGAVVEENDYGLQAVQAFREETKGTGICLAFVSTIFRERMEKDVDRAVKMVQSSSARVIMVFAWYVDVEVFLTELVRRNVTDRQFLASEIWSTSSLLLSNPELYTIAQGTLGVAIRSAPIPGFEKHLRELHPSRCPQDTILRVLWERTFGCSPVQNNMIASQSGLPPCSGKESLKEVQNGVTDVSNLRATYNVYLAVYAAAYALHSLLACTAPNSSDPTVTPGCSSPDTITTQQLLEHLKLVNFTTQLGEKFYFQDGETPAVYDIVNWQRGPGGDLQYVLIGQLEGSNLIINESAISWPGNSNKAPVSVCTDECPQGTRKAIKKGLPVCCFDCLPCAEGEFSNVTGSTECYRCPPEFWSNSLRTACVPREVEYLSFNETMGITLTTVAVCGAMMTAAVGVVFVYYRQTPIVKANNSELSFLLLLSLKLCFLCSLVFVGQPSLWSCRLQQAAFGISFVLCISCILVKTIVVLVAFRSARPGSAALMKWFGPGQQRGSVLFFTCIQVIICAVWLSLSPPFPHRNISVQGSKIILECMVGSVTGFSLVLGYIGLLAAICFLLAFFARKLPDNFNEAKFITFSMLIFCAVWITFVPAYISSPGKYSVAVEIFAILASSFGVLICIFAPKCYIILLKPEKNTRKFLMGKTQ</sequence>
<feature type="transmembrane region" description="Helical" evidence="12">
    <location>
        <begin position="798"/>
        <end position="816"/>
    </location>
</feature>
<dbReference type="SUPFAM" id="SSF53822">
    <property type="entry name" value="Periplasmic binding protein-like I"/>
    <property type="match status" value="3"/>
</dbReference>
<evidence type="ECO:0000256" key="2">
    <source>
        <dbReference type="ARBA" id="ARBA00007242"/>
    </source>
</evidence>
<dbReference type="InterPro" id="IPR000068">
    <property type="entry name" value="GPCR_3_Ca_sens_rcpt-rel"/>
</dbReference>
<evidence type="ECO:0000259" key="14">
    <source>
        <dbReference type="PROSITE" id="PS50259"/>
    </source>
</evidence>
<feature type="transmembrane region" description="Helical" evidence="12">
    <location>
        <begin position="1936"/>
        <end position="1961"/>
    </location>
</feature>
<feature type="transmembrane region" description="Helical" evidence="12">
    <location>
        <begin position="2101"/>
        <end position="2119"/>
    </location>
</feature>
<evidence type="ECO:0000313" key="15">
    <source>
        <dbReference type="EMBL" id="KAK3548764.1"/>
    </source>
</evidence>
<keyword evidence="16" id="KW-1185">Reference proteome</keyword>
<keyword evidence="6 12" id="KW-1133">Transmembrane helix</keyword>
<keyword evidence="4 12" id="KW-0812">Transmembrane</keyword>
<keyword evidence="9" id="KW-0675">Receptor</keyword>
<dbReference type="PANTHER" id="PTHR24061:SF415">
    <property type="entry name" value="NOVEL PHERMONE RECEPTOR-RELATED"/>
    <property type="match status" value="1"/>
</dbReference>
<reference evidence="15" key="1">
    <citation type="submission" date="2023-06" db="EMBL/GenBank/DDBJ databases">
        <title>Male Hemibagrus guttatus genome.</title>
        <authorList>
            <person name="Bian C."/>
        </authorList>
    </citation>
    <scope>NUCLEOTIDE SEQUENCE</scope>
    <source>
        <strain evidence="15">Male_cb2023</strain>
        <tissue evidence="15">Muscle</tissue>
    </source>
</reference>
<dbReference type="FunFam" id="2.10.50.30:FF:000002">
    <property type="entry name" value="Vomeronasal 2 receptor, h1"/>
    <property type="match status" value="2"/>
</dbReference>
<evidence type="ECO:0000256" key="3">
    <source>
        <dbReference type="ARBA" id="ARBA00022475"/>
    </source>
</evidence>
<evidence type="ECO:0000256" key="5">
    <source>
        <dbReference type="ARBA" id="ARBA00022729"/>
    </source>
</evidence>
<feature type="transmembrane region" description="Helical" evidence="12">
    <location>
        <begin position="615"/>
        <end position="636"/>
    </location>
</feature>
<evidence type="ECO:0000256" key="8">
    <source>
        <dbReference type="ARBA" id="ARBA00023136"/>
    </source>
</evidence>
<keyword evidence="7" id="KW-0297">G-protein coupled receptor</keyword>
<name>A0AAE0VAJ1_9TELE</name>
<dbReference type="Gene3D" id="3.40.50.2300">
    <property type="match status" value="6"/>
</dbReference>
<dbReference type="Gene3D" id="2.10.50.30">
    <property type="entry name" value="GPCR, family 3, nine cysteines domain"/>
    <property type="match status" value="3"/>
</dbReference>
<feature type="transmembrane region" description="Helical" evidence="12">
    <location>
        <begin position="1973"/>
        <end position="1994"/>
    </location>
</feature>
<feature type="transmembrane region" description="Helical" evidence="12">
    <location>
        <begin position="578"/>
        <end position="603"/>
    </location>
</feature>
<keyword evidence="8 12" id="KW-0472">Membrane</keyword>
<dbReference type="InterPro" id="IPR017979">
    <property type="entry name" value="GPCR_3_CS"/>
</dbReference>
<feature type="signal peptide" evidence="13">
    <location>
        <begin position="1"/>
        <end position="26"/>
    </location>
</feature>
<evidence type="ECO:0000256" key="4">
    <source>
        <dbReference type="ARBA" id="ARBA00022692"/>
    </source>
</evidence>
<dbReference type="InterPro" id="IPR028082">
    <property type="entry name" value="Peripla_BP_I"/>
</dbReference>
<evidence type="ECO:0000313" key="16">
    <source>
        <dbReference type="Proteomes" id="UP001274896"/>
    </source>
</evidence>
<feature type="transmembrane region" description="Helical" evidence="12">
    <location>
        <begin position="648"/>
        <end position="672"/>
    </location>
</feature>
<proteinExistence type="inferred from homology"/>
<evidence type="ECO:0000256" key="1">
    <source>
        <dbReference type="ARBA" id="ARBA00004651"/>
    </source>
</evidence>
<accession>A0AAE0VAJ1</accession>
<gene>
    <name evidence="15" type="ORF">QTP70_020323</name>
</gene>
<dbReference type="Pfam" id="PF00003">
    <property type="entry name" value="7tm_3"/>
    <property type="match status" value="2"/>
</dbReference>
<dbReference type="PRINTS" id="PR00248">
    <property type="entry name" value="GPCRMGR"/>
</dbReference>
<dbReference type="PROSITE" id="PS50259">
    <property type="entry name" value="G_PROTEIN_RECEP_F3_4"/>
    <property type="match status" value="2"/>
</dbReference>
<organism evidence="15 16">
    <name type="scientific">Hemibagrus guttatus</name>
    <dbReference type="NCBI Taxonomy" id="175788"/>
    <lineage>
        <taxon>Eukaryota</taxon>
        <taxon>Metazoa</taxon>
        <taxon>Chordata</taxon>
        <taxon>Craniata</taxon>
        <taxon>Vertebrata</taxon>
        <taxon>Euteleostomi</taxon>
        <taxon>Actinopterygii</taxon>
        <taxon>Neopterygii</taxon>
        <taxon>Teleostei</taxon>
        <taxon>Ostariophysi</taxon>
        <taxon>Siluriformes</taxon>
        <taxon>Bagridae</taxon>
        <taxon>Hemibagrus</taxon>
    </lineage>
</organism>
<comment type="similarity">
    <text evidence="2">Belongs to the G-protein coupled receptor 3 family.</text>
</comment>
<protein>
    <recommendedName>
        <fullName evidence="14">G-protein coupled receptors family 3 profile domain-containing protein</fullName>
    </recommendedName>
</protein>
<keyword evidence="3" id="KW-1003">Cell membrane</keyword>
<dbReference type="InterPro" id="IPR011500">
    <property type="entry name" value="GPCR_3_9-Cys_dom"/>
</dbReference>
<dbReference type="GO" id="GO:0005886">
    <property type="term" value="C:plasma membrane"/>
    <property type="evidence" value="ECO:0007669"/>
    <property type="project" value="UniProtKB-SubCell"/>
</dbReference>
<feature type="chain" id="PRO_5042281079" description="G-protein coupled receptors family 3 profile domain-containing protein" evidence="13">
    <location>
        <begin position="27"/>
        <end position="2202"/>
    </location>
</feature>
<dbReference type="CDD" id="cd15283">
    <property type="entry name" value="7tmC_V2R_pheromone"/>
    <property type="match status" value="1"/>
</dbReference>
<keyword evidence="11" id="KW-0807">Transducer</keyword>
<feature type="transmembrane region" description="Helical" evidence="12">
    <location>
        <begin position="2051"/>
        <end position="2070"/>
    </location>
</feature>
<comment type="caution">
    <text evidence="15">The sequence shown here is derived from an EMBL/GenBank/DDBJ whole genome shotgun (WGS) entry which is preliminary data.</text>
</comment>
<dbReference type="GO" id="GO:0004930">
    <property type="term" value="F:G protein-coupled receptor activity"/>
    <property type="evidence" value="ECO:0007669"/>
    <property type="project" value="UniProtKB-KW"/>
</dbReference>
<dbReference type="PROSITE" id="PS00981">
    <property type="entry name" value="G_PROTEIN_RECEP_F3_3"/>
    <property type="match status" value="1"/>
</dbReference>
<feature type="domain" description="G-protein coupled receptors family 3 profile" evidence="14">
    <location>
        <begin position="1936"/>
        <end position="2201"/>
    </location>
</feature>
<evidence type="ECO:0000256" key="13">
    <source>
        <dbReference type="SAM" id="SignalP"/>
    </source>
</evidence>
<dbReference type="FunFam" id="3.40.50.2300:FF:000302">
    <property type="entry name" value="Si:ch211-203b20.7"/>
    <property type="match status" value="3"/>
</dbReference>
<dbReference type="EMBL" id="JAUCMX010000004">
    <property type="protein sequence ID" value="KAK3548764.1"/>
    <property type="molecule type" value="Genomic_DNA"/>
</dbReference>
<feature type="transmembrane region" description="Helical" evidence="12">
    <location>
        <begin position="2163"/>
        <end position="2186"/>
    </location>
</feature>
<evidence type="ECO:0000256" key="7">
    <source>
        <dbReference type="ARBA" id="ARBA00023040"/>
    </source>
</evidence>
<feature type="transmembrane region" description="Helical" evidence="12">
    <location>
        <begin position="2131"/>
        <end position="2151"/>
    </location>
</feature>
<evidence type="ECO:0000256" key="10">
    <source>
        <dbReference type="ARBA" id="ARBA00023180"/>
    </source>
</evidence>
<dbReference type="InterPro" id="IPR038550">
    <property type="entry name" value="GPCR_3_9-Cys_sf"/>
</dbReference>
<dbReference type="Proteomes" id="UP001274896">
    <property type="component" value="Unassembled WGS sequence"/>
</dbReference>
<keyword evidence="5 13" id="KW-0732">Signal</keyword>
<dbReference type="InterPro" id="IPR017978">
    <property type="entry name" value="GPCR_3_C"/>
</dbReference>
<feature type="domain" description="G-protein coupled receptors family 3 profile" evidence="14">
    <location>
        <begin position="578"/>
        <end position="812"/>
    </location>
</feature>
<evidence type="ECO:0000256" key="12">
    <source>
        <dbReference type="SAM" id="Phobius"/>
    </source>
</evidence>
<dbReference type="InterPro" id="IPR000337">
    <property type="entry name" value="GPCR_3"/>
</dbReference>
<comment type="subcellular location">
    <subcellularLocation>
        <location evidence="1">Cell membrane</location>
        <topology evidence="1">Multi-pass membrane protein</topology>
    </subcellularLocation>
</comment>
<dbReference type="SMART" id="SM01411">
    <property type="entry name" value="Ephrin_rec_like"/>
    <property type="match status" value="2"/>
</dbReference>
<feature type="transmembrane region" description="Helical" evidence="12">
    <location>
        <begin position="2006"/>
        <end position="2030"/>
    </location>
</feature>
<evidence type="ECO:0000256" key="9">
    <source>
        <dbReference type="ARBA" id="ARBA00023170"/>
    </source>
</evidence>
<dbReference type="PANTHER" id="PTHR24061">
    <property type="entry name" value="CALCIUM-SENSING RECEPTOR-RELATED"/>
    <property type="match status" value="1"/>
</dbReference>
<feature type="transmembrane region" description="Helical" evidence="12">
    <location>
        <begin position="693"/>
        <end position="712"/>
    </location>
</feature>
<evidence type="ECO:0000256" key="6">
    <source>
        <dbReference type="ARBA" id="ARBA00022989"/>
    </source>
</evidence>
<feature type="transmembrane region" description="Helical" evidence="12">
    <location>
        <begin position="743"/>
        <end position="764"/>
    </location>
</feature>
<evidence type="ECO:0000256" key="11">
    <source>
        <dbReference type="ARBA" id="ARBA00023224"/>
    </source>
</evidence>
<dbReference type="Pfam" id="PF01094">
    <property type="entry name" value="ANF_receptor"/>
    <property type="match status" value="3"/>
</dbReference>